<keyword evidence="1 3" id="KW-0853">WD repeat</keyword>
<dbReference type="InterPro" id="IPR020472">
    <property type="entry name" value="WD40_PAC1"/>
</dbReference>
<dbReference type="GO" id="GO:0004197">
    <property type="term" value="F:cysteine-type endopeptidase activity"/>
    <property type="evidence" value="ECO:0007669"/>
    <property type="project" value="InterPro"/>
</dbReference>
<accession>G8WTQ4</accession>
<dbReference type="Gene3D" id="2.130.10.10">
    <property type="entry name" value="YVTN repeat-like/Quinoprotein amine dehydrogenase"/>
    <property type="match status" value="2"/>
</dbReference>
<keyword evidence="2" id="KW-0677">Repeat</keyword>
<dbReference type="Proteomes" id="UP000007842">
    <property type="component" value="Chromosome"/>
</dbReference>
<feature type="compositionally biased region" description="Low complexity" evidence="4">
    <location>
        <begin position="250"/>
        <end position="263"/>
    </location>
</feature>
<evidence type="ECO:0000256" key="1">
    <source>
        <dbReference type="ARBA" id="ARBA00022574"/>
    </source>
</evidence>
<dbReference type="EMBL" id="CP003219">
    <property type="protein sequence ID" value="AEW93697.1"/>
    <property type="molecule type" value="Genomic_DNA"/>
</dbReference>
<dbReference type="SMART" id="SM00320">
    <property type="entry name" value="WD40"/>
    <property type="match status" value="6"/>
</dbReference>
<dbReference type="InterPro" id="IPR036322">
    <property type="entry name" value="WD40_repeat_dom_sf"/>
</dbReference>
<dbReference type="CDD" id="cd00200">
    <property type="entry name" value="WD40"/>
    <property type="match status" value="1"/>
</dbReference>
<dbReference type="STRING" id="1003195.SCATT_13260"/>
<dbReference type="PROSITE" id="PS50294">
    <property type="entry name" value="WD_REPEATS_REGION"/>
    <property type="match status" value="4"/>
</dbReference>
<dbReference type="PANTHER" id="PTHR19879:SF9">
    <property type="entry name" value="TRANSCRIPTION INITIATION FACTOR TFIID SUBUNIT 5"/>
    <property type="match status" value="1"/>
</dbReference>
<feature type="repeat" description="WD" evidence="3">
    <location>
        <begin position="660"/>
        <end position="701"/>
    </location>
</feature>
<evidence type="ECO:0000256" key="3">
    <source>
        <dbReference type="PROSITE-ProRule" id="PRU00221"/>
    </source>
</evidence>
<evidence type="ECO:0000259" key="5">
    <source>
        <dbReference type="Pfam" id="PF00656"/>
    </source>
</evidence>
<dbReference type="RefSeq" id="WP_014142089.1">
    <property type="nucleotide sequence ID" value="NC_016111.1"/>
</dbReference>
<dbReference type="HOGENOM" id="CLU_377176_0_0_11"/>
<dbReference type="GO" id="GO:0006508">
    <property type="term" value="P:proteolysis"/>
    <property type="evidence" value="ECO:0007669"/>
    <property type="project" value="InterPro"/>
</dbReference>
<evidence type="ECO:0000313" key="6">
    <source>
        <dbReference type="EMBL" id="AEW93697.1"/>
    </source>
</evidence>
<organism evidence="6 7">
    <name type="scientific">Streptantibioticus cattleyicolor (strain ATCC 35852 / DSM 46488 / JCM 4925 / NBRC 14057 / NRRL 8057)</name>
    <name type="common">Streptomyces cattleya</name>
    <dbReference type="NCBI Taxonomy" id="1003195"/>
    <lineage>
        <taxon>Bacteria</taxon>
        <taxon>Bacillati</taxon>
        <taxon>Actinomycetota</taxon>
        <taxon>Actinomycetes</taxon>
        <taxon>Kitasatosporales</taxon>
        <taxon>Streptomycetaceae</taxon>
        <taxon>Streptantibioticus</taxon>
    </lineage>
</organism>
<feature type="compositionally biased region" description="Polar residues" evidence="4">
    <location>
        <begin position="267"/>
        <end position="289"/>
    </location>
</feature>
<dbReference type="KEGG" id="scy:SCATT_13260"/>
<dbReference type="InterPro" id="IPR011600">
    <property type="entry name" value="Pept_C14_caspase"/>
</dbReference>
<dbReference type="NCBIfam" id="NF047832">
    <property type="entry name" value="caspase_w_EACC1"/>
    <property type="match status" value="1"/>
</dbReference>
<dbReference type="InterPro" id="IPR019775">
    <property type="entry name" value="WD40_repeat_CS"/>
</dbReference>
<dbReference type="eggNOG" id="COG2319">
    <property type="taxonomic scope" value="Bacteria"/>
</dbReference>
<dbReference type="PROSITE" id="PS50082">
    <property type="entry name" value="WD_REPEATS_2"/>
    <property type="match status" value="4"/>
</dbReference>
<dbReference type="SUPFAM" id="SSF50978">
    <property type="entry name" value="WD40 repeat-like"/>
    <property type="match status" value="1"/>
</dbReference>
<protein>
    <submittedName>
        <fullName evidence="6">Penicillin-binding protein</fullName>
    </submittedName>
</protein>
<dbReference type="OrthoDB" id="3542505at2"/>
<proteinExistence type="predicted"/>
<dbReference type="InterPro" id="IPR001680">
    <property type="entry name" value="WD40_rpt"/>
</dbReference>
<feature type="repeat" description="WD" evidence="3">
    <location>
        <begin position="702"/>
        <end position="735"/>
    </location>
</feature>
<evidence type="ECO:0000313" key="7">
    <source>
        <dbReference type="Proteomes" id="UP000007842"/>
    </source>
</evidence>
<evidence type="ECO:0000256" key="2">
    <source>
        <dbReference type="ARBA" id="ARBA00022737"/>
    </source>
</evidence>
<dbReference type="InterPro" id="IPR015943">
    <property type="entry name" value="WD40/YVTN_repeat-like_dom_sf"/>
</dbReference>
<feature type="region of interest" description="Disordered" evidence="4">
    <location>
        <begin position="250"/>
        <end position="362"/>
    </location>
</feature>
<evidence type="ECO:0000256" key="4">
    <source>
        <dbReference type="SAM" id="MobiDB-lite"/>
    </source>
</evidence>
<feature type="domain" description="Peptidase C14 caspase" evidence="5">
    <location>
        <begin position="12"/>
        <end position="204"/>
    </location>
</feature>
<feature type="repeat" description="WD" evidence="3">
    <location>
        <begin position="467"/>
        <end position="508"/>
    </location>
</feature>
<dbReference type="Pfam" id="PF00400">
    <property type="entry name" value="WD40"/>
    <property type="match status" value="5"/>
</dbReference>
<reference evidence="7" key="1">
    <citation type="submission" date="2011-12" db="EMBL/GenBank/DDBJ databases">
        <title>Complete genome sequence of Streptomyces cattleya strain DSM 46488.</title>
        <authorList>
            <person name="Ou H.-Y."/>
            <person name="Li P."/>
            <person name="Zhao C."/>
            <person name="O'Hagan D."/>
            <person name="Deng Z."/>
        </authorList>
    </citation>
    <scope>NUCLEOTIDE SEQUENCE [LARGE SCALE GENOMIC DNA]</scope>
    <source>
        <strain evidence="7">ATCC 35852 / DSM 46488 / JCM 4925 / NBRC 14057 / NRRL 8057</strain>
    </source>
</reference>
<name>F8K209_STREN</name>
<dbReference type="PROSITE" id="PS00678">
    <property type="entry name" value="WD_REPEATS_1"/>
    <property type="match status" value="3"/>
</dbReference>
<dbReference type="Gene3D" id="3.40.50.1460">
    <property type="match status" value="1"/>
</dbReference>
<dbReference type="PRINTS" id="PR00320">
    <property type="entry name" value="GPROTEINBRPT"/>
</dbReference>
<dbReference type="InterPro" id="IPR029030">
    <property type="entry name" value="Caspase-like_dom_sf"/>
</dbReference>
<feature type="repeat" description="WD" evidence="3">
    <location>
        <begin position="424"/>
        <end position="465"/>
    </location>
</feature>
<dbReference type="PANTHER" id="PTHR19879">
    <property type="entry name" value="TRANSCRIPTION INITIATION FACTOR TFIID"/>
    <property type="match status" value="1"/>
</dbReference>
<dbReference type="Pfam" id="PF00656">
    <property type="entry name" value="Peptidase_C14"/>
    <property type="match status" value="1"/>
</dbReference>
<sequence>MAVLPDPGSSQALLIGVHTYDGMEDLSAVERNLTGLQQTLADREVWGLPPTHCTVLSQPSSAQAVLDALGRVAARATDTLVVYYAGHGLTDPVTDELYLGLPGSDPERTYSALPYDWVRRAMLDPRVRARRKVMILDCCYSGRALVGGMSTATEAASQVADHALIEGTCLLVASSATRKALSPPGERYTAFTGELITLLAEGVRGGPPLLDMDTVYRQLYIALAARGRPLPQQRNLNTGGLIALARNRAHVSAPHASPAARRPQPTEEPSSAQPEPSTKPQTAQQQTTEKPPRARPEPAAAQPRPAQPQDPRLQLVPQQAAPDAGQAARATSSPPKAPTEASRSSSPATAGEAARGSAVGSTPLVGLAAAPVPRRQGTNQPPPPKPRHRWLRRRTFILGGMALAAGGTAAAVYALEDPSVPPPAFSLNSPVSSIGFSPDGRTLAAGGQDATVLLWDVAARKQSALLVGPSSYNVNALAFSPDGKQLATANDDGTIRLWNLAERTSTALSNDRYTGAIMSVSFTPDARTLVSSTAQSSGTYIQVWNIATRALATVQTTDSSSDGSSYFTALSPNGRTVAGLGFGDQNVVGKVRLLDLASHSARPDNFLADVARGTCVGFAPDGRIIATGTAETNTIQLWSVAALASASSDSESSARPVRILTGHQQAVTSVAFSPDSKRLTSGSKDKTVRVWDAATGNVLSNFTGNNGAVNSVAFGHDGKTLAAGGQDKGVRLWQL</sequence>
<feature type="compositionally biased region" description="Low complexity" evidence="4">
    <location>
        <begin position="297"/>
        <end position="330"/>
    </location>
</feature>
<accession>F8K209</accession>
<dbReference type="SUPFAM" id="SSF52129">
    <property type="entry name" value="Caspase-like"/>
    <property type="match status" value="1"/>
</dbReference>
<keyword evidence="7" id="KW-1185">Reference proteome</keyword>
<dbReference type="AlphaFoldDB" id="F8K209"/>
<dbReference type="eggNOG" id="COG4249">
    <property type="taxonomic scope" value="Bacteria"/>
</dbReference>
<dbReference type="KEGG" id="sct:SCAT_1331"/>
<gene>
    <name evidence="6" type="ordered locus">SCATT_13260</name>
</gene>
<dbReference type="PATRIC" id="fig|1003195.11.peg.2911"/>